<keyword evidence="3" id="KW-0813">Transport</keyword>
<dbReference type="InterPro" id="IPR006260">
    <property type="entry name" value="TonB/TolA_C"/>
</dbReference>
<name>A0ABW6BZF9_9BACT</name>
<sequence>MKKLILTRTTLIASLFACIFATAACSTEEEPTIVVQEKETASVEKTDTSKAYTYAEQIPVYKDSEAALLTFLGSNIKYPEAAEKAGVEGITVMSFVVETDGTITDIEIVKSLSPETDQEAVRAVKLTSGSWIPGKNNGKDIRFRYTLPVRYTLD</sequence>
<protein>
    <submittedName>
        <fullName evidence="12">Energy transducer TonB</fullName>
    </submittedName>
</protein>
<comment type="subcellular location">
    <subcellularLocation>
        <location evidence="1">Cell inner membrane</location>
        <topology evidence="1">Single-pass membrane protein</topology>
        <orientation evidence="1">Periplasmic side</orientation>
    </subcellularLocation>
</comment>
<dbReference type="PROSITE" id="PS51257">
    <property type="entry name" value="PROKAR_LIPOPROTEIN"/>
    <property type="match status" value="1"/>
</dbReference>
<evidence type="ECO:0000313" key="12">
    <source>
        <dbReference type="EMBL" id="MFD3001774.1"/>
    </source>
</evidence>
<evidence type="ECO:0000313" key="13">
    <source>
        <dbReference type="Proteomes" id="UP001597641"/>
    </source>
</evidence>
<dbReference type="PANTHER" id="PTHR33446:SF2">
    <property type="entry name" value="PROTEIN TONB"/>
    <property type="match status" value="1"/>
</dbReference>
<evidence type="ECO:0000256" key="6">
    <source>
        <dbReference type="ARBA" id="ARBA00022692"/>
    </source>
</evidence>
<dbReference type="EMBL" id="JBHUOX010000011">
    <property type="protein sequence ID" value="MFD3001774.1"/>
    <property type="molecule type" value="Genomic_DNA"/>
</dbReference>
<keyword evidence="5" id="KW-0997">Cell inner membrane</keyword>
<evidence type="ECO:0000256" key="1">
    <source>
        <dbReference type="ARBA" id="ARBA00004383"/>
    </source>
</evidence>
<accession>A0ABW6BZF9</accession>
<feature type="chain" id="PRO_5045733798" evidence="10">
    <location>
        <begin position="24"/>
        <end position="154"/>
    </location>
</feature>
<dbReference type="PANTHER" id="PTHR33446">
    <property type="entry name" value="PROTEIN TONB-RELATED"/>
    <property type="match status" value="1"/>
</dbReference>
<keyword evidence="9" id="KW-0472">Membrane</keyword>
<dbReference type="Gene3D" id="3.30.1150.10">
    <property type="match status" value="1"/>
</dbReference>
<evidence type="ECO:0000256" key="2">
    <source>
        <dbReference type="ARBA" id="ARBA00006555"/>
    </source>
</evidence>
<evidence type="ECO:0000256" key="3">
    <source>
        <dbReference type="ARBA" id="ARBA00022448"/>
    </source>
</evidence>
<organism evidence="12 13">
    <name type="scientific">Pontibacter toksunensis</name>
    <dbReference type="NCBI Taxonomy" id="1332631"/>
    <lineage>
        <taxon>Bacteria</taxon>
        <taxon>Pseudomonadati</taxon>
        <taxon>Bacteroidota</taxon>
        <taxon>Cytophagia</taxon>
        <taxon>Cytophagales</taxon>
        <taxon>Hymenobacteraceae</taxon>
        <taxon>Pontibacter</taxon>
    </lineage>
</organism>
<evidence type="ECO:0000259" key="11">
    <source>
        <dbReference type="PROSITE" id="PS52015"/>
    </source>
</evidence>
<evidence type="ECO:0000256" key="4">
    <source>
        <dbReference type="ARBA" id="ARBA00022475"/>
    </source>
</evidence>
<comment type="similarity">
    <text evidence="2">Belongs to the TonB family.</text>
</comment>
<keyword evidence="7" id="KW-0653">Protein transport</keyword>
<proteinExistence type="inferred from homology"/>
<dbReference type="NCBIfam" id="TIGR01352">
    <property type="entry name" value="tonB_Cterm"/>
    <property type="match status" value="1"/>
</dbReference>
<comment type="caution">
    <text evidence="12">The sequence shown here is derived from an EMBL/GenBank/DDBJ whole genome shotgun (WGS) entry which is preliminary data.</text>
</comment>
<evidence type="ECO:0000256" key="10">
    <source>
        <dbReference type="SAM" id="SignalP"/>
    </source>
</evidence>
<dbReference type="InterPro" id="IPR051045">
    <property type="entry name" value="TonB-dependent_transducer"/>
</dbReference>
<evidence type="ECO:0000256" key="8">
    <source>
        <dbReference type="ARBA" id="ARBA00022989"/>
    </source>
</evidence>
<feature type="domain" description="TonB C-terminal" evidence="11">
    <location>
        <begin position="63"/>
        <end position="154"/>
    </location>
</feature>
<dbReference type="InterPro" id="IPR037682">
    <property type="entry name" value="TonB_C"/>
</dbReference>
<keyword evidence="4" id="KW-1003">Cell membrane</keyword>
<dbReference type="PROSITE" id="PS52015">
    <property type="entry name" value="TONB_CTD"/>
    <property type="match status" value="1"/>
</dbReference>
<gene>
    <name evidence="12" type="ORF">ACFS7Z_15480</name>
</gene>
<dbReference type="RefSeq" id="WP_377486269.1">
    <property type="nucleotide sequence ID" value="NZ_JBHUOX010000011.1"/>
</dbReference>
<keyword evidence="6" id="KW-0812">Transmembrane</keyword>
<evidence type="ECO:0000256" key="9">
    <source>
        <dbReference type="ARBA" id="ARBA00023136"/>
    </source>
</evidence>
<evidence type="ECO:0000256" key="5">
    <source>
        <dbReference type="ARBA" id="ARBA00022519"/>
    </source>
</evidence>
<reference evidence="13" key="1">
    <citation type="journal article" date="2019" name="Int. J. Syst. Evol. Microbiol.">
        <title>The Global Catalogue of Microorganisms (GCM) 10K type strain sequencing project: providing services to taxonomists for standard genome sequencing and annotation.</title>
        <authorList>
            <consortium name="The Broad Institute Genomics Platform"/>
            <consortium name="The Broad Institute Genome Sequencing Center for Infectious Disease"/>
            <person name="Wu L."/>
            <person name="Ma J."/>
        </authorList>
    </citation>
    <scope>NUCLEOTIDE SEQUENCE [LARGE SCALE GENOMIC DNA]</scope>
    <source>
        <strain evidence="13">KCTC 23984</strain>
    </source>
</reference>
<keyword evidence="8" id="KW-1133">Transmembrane helix</keyword>
<keyword evidence="13" id="KW-1185">Reference proteome</keyword>
<feature type="signal peptide" evidence="10">
    <location>
        <begin position="1"/>
        <end position="23"/>
    </location>
</feature>
<keyword evidence="10" id="KW-0732">Signal</keyword>
<dbReference type="Pfam" id="PF03544">
    <property type="entry name" value="TonB_C"/>
    <property type="match status" value="1"/>
</dbReference>
<dbReference type="SUPFAM" id="SSF74653">
    <property type="entry name" value="TolA/TonB C-terminal domain"/>
    <property type="match status" value="1"/>
</dbReference>
<dbReference type="Proteomes" id="UP001597641">
    <property type="component" value="Unassembled WGS sequence"/>
</dbReference>
<evidence type="ECO:0000256" key="7">
    <source>
        <dbReference type="ARBA" id="ARBA00022927"/>
    </source>
</evidence>